<feature type="compositionally biased region" description="Low complexity" evidence="4">
    <location>
        <begin position="558"/>
        <end position="567"/>
    </location>
</feature>
<comment type="similarity">
    <text evidence="3">Belongs to the heat shock protein 70 (TC 1.A.33) family. HSP110/SSE subfamily.</text>
</comment>
<dbReference type="PRINTS" id="PR00301">
    <property type="entry name" value="HEATSHOCK70"/>
</dbReference>
<dbReference type="FunFam" id="3.30.30.30:FF:000002">
    <property type="entry name" value="Heat shock 70 kDa protein 4"/>
    <property type="match status" value="1"/>
</dbReference>
<dbReference type="SUPFAM" id="SSF100934">
    <property type="entry name" value="Heat shock protein 70kD (HSP70), C-terminal subdomain"/>
    <property type="match status" value="2"/>
</dbReference>
<protein>
    <submittedName>
        <fullName evidence="5">Uncharacterized protein</fullName>
    </submittedName>
</protein>
<dbReference type="FunFam" id="3.90.640.10:FF:000004">
    <property type="entry name" value="Heat shock 70 kDa protein 4"/>
    <property type="match status" value="1"/>
</dbReference>
<dbReference type="PANTHER" id="PTHR45639">
    <property type="entry name" value="HSC70CB, ISOFORM G-RELATED"/>
    <property type="match status" value="1"/>
</dbReference>
<keyword evidence="2" id="KW-0067">ATP-binding</keyword>
<reference evidence="5" key="1">
    <citation type="submission" date="2016-03" db="EMBL/GenBank/DDBJ databases">
        <title>Mechanisms controlling the formation of the plant cell surface in tip-growing cells are functionally conserved among land plants.</title>
        <authorList>
            <person name="Honkanen S."/>
            <person name="Jones V.A."/>
            <person name="Morieri G."/>
            <person name="Champion C."/>
            <person name="Hetherington A.J."/>
            <person name="Kelly S."/>
            <person name="Saint-Marcoux D."/>
            <person name="Proust H."/>
            <person name="Prescott H."/>
            <person name="Dolan L."/>
        </authorList>
    </citation>
    <scope>NUCLEOTIDE SEQUENCE [LARGE SCALE GENOMIC DNA]</scope>
    <source>
        <tissue evidence="5">Whole gametophyte</tissue>
    </source>
</reference>
<dbReference type="GO" id="GO:0005524">
    <property type="term" value="F:ATP binding"/>
    <property type="evidence" value="ECO:0007669"/>
    <property type="project" value="UniProtKB-KW"/>
</dbReference>
<dbReference type="SUPFAM" id="SSF53067">
    <property type="entry name" value="Actin-like ATPase domain"/>
    <property type="match status" value="2"/>
</dbReference>
<dbReference type="AlphaFoldDB" id="A0A176WB30"/>
<gene>
    <name evidence="5" type="ORF">AXG93_4003s1130</name>
</gene>
<name>A0A176WB30_MARPO</name>
<dbReference type="InterPro" id="IPR013126">
    <property type="entry name" value="Hsp_70_fam"/>
</dbReference>
<evidence type="ECO:0000313" key="6">
    <source>
        <dbReference type="Proteomes" id="UP000077202"/>
    </source>
</evidence>
<dbReference type="Gene3D" id="3.90.640.10">
    <property type="entry name" value="Actin, Chain A, domain 4"/>
    <property type="match status" value="1"/>
</dbReference>
<dbReference type="EMBL" id="LVLJ01001437">
    <property type="protein sequence ID" value="OAE29592.1"/>
    <property type="molecule type" value="Genomic_DNA"/>
</dbReference>
<dbReference type="InterPro" id="IPR043129">
    <property type="entry name" value="ATPase_NBD"/>
</dbReference>
<feature type="compositionally biased region" description="Basic and acidic residues" evidence="4">
    <location>
        <begin position="517"/>
        <end position="537"/>
    </location>
</feature>
<dbReference type="Gene3D" id="3.30.30.30">
    <property type="match status" value="1"/>
</dbReference>
<dbReference type="FunFam" id="3.30.420.40:FF:000171">
    <property type="entry name" value="Heat shock 70 kDa protein 4"/>
    <property type="match status" value="2"/>
</dbReference>
<evidence type="ECO:0000256" key="3">
    <source>
        <dbReference type="ARBA" id="ARBA00061090"/>
    </source>
</evidence>
<dbReference type="FunFam" id="1.20.1270.10:FF:000002">
    <property type="entry name" value="Heat shock 70 kDa protein 4"/>
    <property type="match status" value="1"/>
</dbReference>
<dbReference type="InterPro" id="IPR029047">
    <property type="entry name" value="HSP70_peptide-bd_sf"/>
</dbReference>
<dbReference type="Proteomes" id="UP000077202">
    <property type="component" value="Unassembled WGS sequence"/>
</dbReference>
<dbReference type="GO" id="GO:0005634">
    <property type="term" value="C:nucleus"/>
    <property type="evidence" value="ECO:0007669"/>
    <property type="project" value="TreeGrafter"/>
</dbReference>
<dbReference type="InterPro" id="IPR029048">
    <property type="entry name" value="HSP70_C_sf"/>
</dbReference>
<dbReference type="Pfam" id="PF00012">
    <property type="entry name" value="HSP70"/>
    <property type="match status" value="1"/>
</dbReference>
<sequence>MSVVGLDVGNVNCIIGVARQRGIDVVLNDECGRETPAMVSFSDKQRYIGTGAASTATMNPKNTISQIKRLIGRKFRDPEVQKDLPLFSFNVSEGPDGGPLINVNYLKEKASFTPTQILGMILCNLKNVAAKALGTTVVDCVIGIPVYFSELQRRAYLNAAAIAGLRTLRLMHETTATALAYGIYKPGLPDTDAFHVVFVDVGHASTQVSIAAFKKGQLKILAQAFDRCLGGRDFDEVLFAHFVDRFKQDYNINVASNARASQRLRAACEKLKKMLSANAEAPLTVECLMDEKDVRAHMKREEFESLAADLLERVRAPCERALADSHLSLDKIGAVEVVGSGSRIPAVLKIIASCFRKEPSRTLNASECIARGCTLQCAMMSPTFKVRHFEVQDSFPFPIACSWRGRSASPNAEAPDREPAPSTSSVVFVKGNALPSAKLLTFQRSGTFSIDVLYADARDLPPGTPLKIGTYQIGPFSPCRVERATLKVKIRLSVDGILCVESATLIEEDESEMPASKVKENPRDFPEALPMDTDKDGQNGVEPQDAQNLRTPESNAPESKSNSNSTKNESDGTQPETVKKKKSKRIDVPVQEVVLGALAGHELQRAVEKELEMALQDRVMEETKEKKNAVEAYVYDMRNKLSETFSEFVTEREQEELAAILQQTEFWLYEEGEDESKSVYVAKLAELKKLGDPVVERQREDEARGQAIEDLLFCINSYSDAAQSQDARYDHICSGDKEKVISECKKTEEWLKARRQAQDAVAKTEAPVFLALDVRKKQEALDKFCKPLVNKARPTAAKPNTEGPGEEKTTDKKDSSGFSAAGDGTPARSTETDKSRTIPETMQTDLFTSGCIGTTSCCLTSSNDRLNTLAISPELLALSTLSKEL</sequence>
<proteinExistence type="inferred from homology"/>
<dbReference type="GO" id="GO:0140662">
    <property type="term" value="F:ATP-dependent protein folding chaperone"/>
    <property type="evidence" value="ECO:0007669"/>
    <property type="project" value="InterPro"/>
</dbReference>
<organism evidence="5 6">
    <name type="scientific">Marchantia polymorpha subsp. ruderalis</name>
    <dbReference type="NCBI Taxonomy" id="1480154"/>
    <lineage>
        <taxon>Eukaryota</taxon>
        <taxon>Viridiplantae</taxon>
        <taxon>Streptophyta</taxon>
        <taxon>Embryophyta</taxon>
        <taxon>Marchantiophyta</taxon>
        <taxon>Marchantiopsida</taxon>
        <taxon>Marchantiidae</taxon>
        <taxon>Marchantiales</taxon>
        <taxon>Marchantiaceae</taxon>
        <taxon>Marchantia</taxon>
    </lineage>
</organism>
<feature type="region of interest" description="Disordered" evidence="4">
    <location>
        <begin position="509"/>
        <end position="584"/>
    </location>
</feature>
<dbReference type="Gene3D" id="3.30.420.40">
    <property type="match status" value="2"/>
</dbReference>
<dbReference type="GO" id="GO:0005829">
    <property type="term" value="C:cytosol"/>
    <property type="evidence" value="ECO:0007669"/>
    <property type="project" value="TreeGrafter"/>
</dbReference>
<feature type="region of interest" description="Disordered" evidence="4">
    <location>
        <begin position="792"/>
        <end position="840"/>
    </location>
</feature>
<keyword evidence="1" id="KW-0547">Nucleotide-binding</keyword>
<dbReference type="Gene3D" id="1.20.1270.10">
    <property type="match status" value="1"/>
</dbReference>
<evidence type="ECO:0000256" key="2">
    <source>
        <dbReference type="ARBA" id="ARBA00022840"/>
    </source>
</evidence>
<evidence type="ECO:0000313" key="5">
    <source>
        <dbReference type="EMBL" id="OAE29592.1"/>
    </source>
</evidence>
<accession>A0A176WB30</accession>
<feature type="compositionally biased region" description="Basic and acidic residues" evidence="4">
    <location>
        <begin position="805"/>
        <end position="815"/>
    </location>
</feature>
<feature type="compositionally biased region" description="Polar residues" evidence="4">
    <location>
        <begin position="545"/>
        <end position="557"/>
    </location>
</feature>
<dbReference type="CDD" id="cd24095">
    <property type="entry name" value="ASKHA_NBD_HSP70_AtHsp70-14-like"/>
    <property type="match status" value="1"/>
</dbReference>
<comment type="caution">
    <text evidence="5">The sequence shown here is derived from an EMBL/GenBank/DDBJ whole genome shotgun (WGS) entry which is preliminary data.</text>
</comment>
<evidence type="ECO:0000256" key="1">
    <source>
        <dbReference type="ARBA" id="ARBA00022741"/>
    </source>
</evidence>
<dbReference type="SUPFAM" id="SSF100920">
    <property type="entry name" value="Heat shock protein 70kD (HSP70), peptide-binding domain"/>
    <property type="match status" value="1"/>
</dbReference>
<dbReference type="Gene3D" id="2.60.34.10">
    <property type="entry name" value="Substrate Binding Domain Of DNAk, Chain A, domain 1"/>
    <property type="match status" value="1"/>
</dbReference>
<evidence type="ECO:0000256" key="4">
    <source>
        <dbReference type="SAM" id="MobiDB-lite"/>
    </source>
</evidence>
<dbReference type="PANTHER" id="PTHR45639:SF4">
    <property type="entry name" value="HSC70CB, ISOFORM G"/>
    <property type="match status" value="1"/>
</dbReference>
<keyword evidence="6" id="KW-1185">Reference proteome</keyword>